<name>A0A0F8VZD5_9ZZZZ</name>
<dbReference type="AlphaFoldDB" id="A0A0F8VZD5"/>
<reference evidence="1" key="1">
    <citation type="journal article" date="2015" name="Nature">
        <title>Complex archaea that bridge the gap between prokaryotes and eukaryotes.</title>
        <authorList>
            <person name="Spang A."/>
            <person name="Saw J.H."/>
            <person name="Jorgensen S.L."/>
            <person name="Zaremba-Niedzwiedzka K."/>
            <person name="Martijn J."/>
            <person name="Lind A.E."/>
            <person name="van Eijk R."/>
            <person name="Schleper C."/>
            <person name="Guy L."/>
            <person name="Ettema T.J."/>
        </authorList>
    </citation>
    <scope>NUCLEOTIDE SEQUENCE</scope>
</reference>
<dbReference type="EMBL" id="LAZR01068388">
    <property type="protein sequence ID" value="KKK49728.1"/>
    <property type="molecule type" value="Genomic_DNA"/>
</dbReference>
<comment type="caution">
    <text evidence="1">The sequence shown here is derived from an EMBL/GenBank/DDBJ whole genome shotgun (WGS) entry which is preliminary data.</text>
</comment>
<proteinExistence type="predicted"/>
<evidence type="ECO:0000313" key="1">
    <source>
        <dbReference type="EMBL" id="KKK49728.1"/>
    </source>
</evidence>
<feature type="non-terminal residue" evidence="1">
    <location>
        <position position="1"/>
    </location>
</feature>
<gene>
    <name evidence="1" type="ORF">LCGC14_3132130</name>
</gene>
<sequence length="249" mass="29173">DFTTRKDLLQMSRSSVPLTFEQLSSIFREGLNFMLRDNDMDAIETFMNDIMDYNPAFSLFFTNLYDTSRHSDLNYFLIQEKGFEDNLQLKREVYENVWDEIAEVEKINQYFTGRGASWISALNKQTQLLLVLWDGRDALTGIKLIDEDGILLENIVRHHYEILYFEGRKPRFIKFDCRLEAQVPLNGDSHGRVKASGAGENPQNYADLFRDIMEKLMRGEWATPRWWKNSVALRSFEGNLIRLGFTKPT</sequence>
<accession>A0A0F8VZD5</accession>
<protein>
    <submittedName>
        <fullName evidence="1">Uncharacterized protein</fullName>
    </submittedName>
</protein>
<organism evidence="1">
    <name type="scientific">marine sediment metagenome</name>
    <dbReference type="NCBI Taxonomy" id="412755"/>
    <lineage>
        <taxon>unclassified sequences</taxon>
        <taxon>metagenomes</taxon>
        <taxon>ecological metagenomes</taxon>
    </lineage>
</organism>